<reference evidence="3" key="1">
    <citation type="journal article" date="2019" name="Int. J. Syst. Evol. Microbiol.">
        <title>The Global Catalogue of Microorganisms (GCM) 10K type strain sequencing project: providing services to taxonomists for standard genome sequencing and annotation.</title>
        <authorList>
            <consortium name="The Broad Institute Genomics Platform"/>
            <consortium name="The Broad Institute Genome Sequencing Center for Infectious Disease"/>
            <person name="Wu L."/>
            <person name="Ma J."/>
        </authorList>
    </citation>
    <scope>NUCLEOTIDE SEQUENCE [LARGE SCALE GENOMIC DNA]</scope>
    <source>
        <strain evidence="3">CGMCC 4.7241</strain>
    </source>
</reference>
<gene>
    <name evidence="2" type="ORF">ACFOUW_15610</name>
</gene>
<evidence type="ECO:0000313" key="3">
    <source>
        <dbReference type="Proteomes" id="UP001595699"/>
    </source>
</evidence>
<evidence type="ECO:0000313" key="2">
    <source>
        <dbReference type="EMBL" id="MFC3762268.1"/>
    </source>
</evidence>
<name>A0ABV7YAU8_9ACTN</name>
<keyword evidence="3" id="KW-1185">Reference proteome</keyword>
<comment type="caution">
    <text evidence="2">The sequence shown here is derived from an EMBL/GenBank/DDBJ whole genome shotgun (WGS) entry which is preliminary data.</text>
</comment>
<keyword evidence="1" id="KW-0732">Signal</keyword>
<feature type="chain" id="PRO_5046203506" evidence="1">
    <location>
        <begin position="36"/>
        <end position="122"/>
    </location>
</feature>
<dbReference type="Proteomes" id="UP001595699">
    <property type="component" value="Unassembled WGS sequence"/>
</dbReference>
<protein>
    <submittedName>
        <fullName evidence="2">Uncharacterized protein</fullName>
    </submittedName>
</protein>
<accession>A0ABV7YAU8</accession>
<proteinExistence type="predicted"/>
<feature type="signal peptide" evidence="1">
    <location>
        <begin position="1"/>
        <end position="35"/>
    </location>
</feature>
<dbReference type="EMBL" id="JBHRZH010000012">
    <property type="protein sequence ID" value="MFC3762268.1"/>
    <property type="molecule type" value="Genomic_DNA"/>
</dbReference>
<sequence>MSAGMKTWVRKVTVLAGMSAALVAGGLVGTGPAMAQPAEVAPLAVNCVDAGPPSPNFYRDSKYLNPNACAKCRERGTYLESTGRWDAHCQNLYNPAGTLTAVGLWLRCVACRPTTAVLLELG</sequence>
<dbReference type="RefSeq" id="WP_205120796.1">
    <property type="nucleotide sequence ID" value="NZ_JAFBCM010000001.1"/>
</dbReference>
<organism evidence="2 3">
    <name type="scientific">Tenggerimyces flavus</name>
    <dbReference type="NCBI Taxonomy" id="1708749"/>
    <lineage>
        <taxon>Bacteria</taxon>
        <taxon>Bacillati</taxon>
        <taxon>Actinomycetota</taxon>
        <taxon>Actinomycetes</taxon>
        <taxon>Propionibacteriales</taxon>
        <taxon>Nocardioidaceae</taxon>
        <taxon>Tenggerimyces</taxon>
    </lineage>
</organism>
<evidence type="ECO:0000256" key="1">
    <source>
        <dbReference type="SAM" id="SignalP"/>
    </source>
</evidence>